<dbReference type="Proteomes" id="UP000007305">
    <property type="component" value="Chromosome 1"/>
</dbReference>
<evidence type="ECO:0000313" key="2">
    <source>
        <dbReference type="EnsemblPlants" id="Zm00001eb007910_P001"/>
    </source>
</evidence>
<reference evidence="3" key="1">
    <citation type="submission" date="2015-12" db="EMBL/GenBank/DDBJ databases">
        <title>Update maize B73 reference genome by single molecule sequencing technologies.</title>
        <authorList>
            <consortium name="Maize Genome Sequencing Project"/>
            <person name="Ware D."/>
        </authorList>
    </citation>
    <scope>NUCLEOTIDE SEQUENCE [LARGE SCALE GENOMIC DNA]</scope>
    <source>
        <strain evidence="3">cv. B73</strain>
    </source>
</reference>
<sequence length="274" mass="30107">MFFPLGKRKGTPWAGGSGHACLFFCLFVVCDPPKRKRHDSSCSKRGRGPSRRCRSSWQRRSRLRWCVVLVASESNGDRPGEGGEYPCLCVCVWWLRPPGGRTAPAQDLSGQFFKASGERHVRGEYLCPREAPWLRCTVAVRYKAATGAVLRNCDPLPACLPASAPCAPPRRAACSPACPALPRSIGRRQRPKCSALGPAAAARSVRRHLPRRPAPRPIRPSLSSEPRQLPELRPVFFGETSTHIQRPMIDIFTPNTDVPPLAASPHLTPPTSHG</sequence>
<dbReference type="AlphaFoldDB" id="A0A804LFN1"/>
<name>A0A804LFN1_MAIZE</name>
<feature type="region of interest" description="Disordered" evidence="1">
    <location>
        <begin position="197"/>
        <end position="231"/>
    </location>
</feature>
<dbReference type="InParanoid" id="A0A804LFN1"/>
<accession>A0A804LFN1</accession>
<dbReference type="EnsemblPlants" id="Zm00001eb007910_T001">
    <property type="protein sequence ID" value="Zm00001eb007910_P001"/>
    <property type="gene ID" value="Zm00001eb007910"/>
</dbReference>
<feature type="region of interest" description="Disordered" evidence="1">
    <location>
        <begin position="255"/>
        <end position="274"/>
    </location>
</feature>
<evidence type="ECO:0000256" key="1">
    <source>
        <dbReference type="SAM" id="MobiDB-lite"/>
    </source>
</evidence>
<proteinExistence type="predicted"/>
<keyword evidence="3" id="KW-1185">Reference proteome</keyword>
<protein>
    <submittedName>
        <fullName evidence="2">Uncharacterized protein</fullName>
    </submittedName>
</protein>
<dbReference type="Gramene" id="Zm00001eb007910_T001">
    <property type="protein sequence ID" value="Zm00001eb007910_P001"/>
    <property type="gene ID" value="Zm00001eb007910"/>
</dbReference>
<feature type="region of interest" description="Disordered" evidence="1">
    <location>
        <begin position="34"/>
        <end position="53"/>
    </location>
</feature>
<organism evidence="2 3">
    <name type="scientific">Zea mays</name>
    <name type="common">Maize</name>
    <dbReference type="NCBI Taxonomy" id="4577"/>
    <lineage>
        <taxon>Eukaryota</taxon>
        <taxon>Viridiplantae</taxon>
        <taxon>Streptophyta</taxon>
        <taxon>Embryophyta</taxon>
        <taxon>Tracheophyta</taxon>
        <taxon>Spermatophyta</taxon>
        <taxon>Magnoliopsida</taxon>
        <taxon>Liliopsida</taxon>
        <taxon>Poales</taxon>
        <taxon>Poaceae</taxon>
        <taxon>PACMAD clade</taxon>
        <taxon>Panicoideae</taxon>
        <taxon>Andropogonodae</taxon>
        <taxon>Andropogoneae</taxon>
        <taxon>Tripsacinae</taxon>
        <taxon>Zea</taxon>
    </lineage>
</organism>
<reference evidence="2" key="2">
    <citation type="submission" date="2019-07" db="EMBL/GenBank/DDBJ databases">
        <authorList>
            <person name="Seetharam A."/>
            <person name="Woodhouse M."/>
            <person name="Cannon E."/>
        </authorList>
    </citation>
    <scope>NUCLEOTIDE SEQUENCE [LARGE SCALE GENOMIC DNA]</scope>
    <source>
        <strain evidence="2">cv. B73</strain>
    </source>
</reference>
<evidence type="ECO:0000313" key="3">
    <source>
        <dbReference type="Proteomes" id="UP000007305"/>
    </source>
</evidence>
<feature type="compositionally biased region" description="Basic residues" evidence="1">
    <location>
        <begin position="204"/>
        <end position="214"/>
    </location>
</feature>
<reference evidence="2" key="3">
    <citation type="submission" date="2021-05" db="UniProtKB">
        <authorList>
            <consortium name="EnsemblPlants"/>
        </authorList>
    </citation>
    <scope>IDENTIFICATION</scope>
    <source>
        <strain evidence="2">cv. B73</strain>
    </source>
</reference>